<proteinExistence type="predicted"/>
<dbReference type="PANTHER" id="PTHR43246">
    <property type="entry name" value="PEPTIDYL-PROLYL CIS-TRANS ISOMERASE CYP38, CHLOROPLASTIC"/>
    <property type="match status" value="1"/>
</dbReference>
<name>A0A835XTT7_9CHLO</name>
<reference evidence="6" key="1">
    <citation type="journal article" date="2020" name="bioRxiv">
        <title>Comparative genomics of Chlamydomonas.</title>
        <authorList>
            <person name="Craig R.J."/>
            <person name="Hasan A.R."/>
            <person name="Ness R.W."/>
            <person name="Keightley P.D."/>
        </authorList>
    </citation>
    <scope>NUCLEOTIDE SEQUENCE</scope>
    <source>
        <strain evidence="6">CCAP 11/70</strain>
    </source>
</reference>
<evidence type="ECO:0000256" key="2">
    <source>
        <dbReference type="ARBA" id="ARBA00023078"/>
    </source>
</evidence>
<evidence type="ECO:0000313" key="7">
    <source>
        <dbReference type="Proteomes" id="UP000612055"/>
    </source>
</evidence>
<dbReference type="Proteomes" id="UP000612055">
    <property type="component" value="Unassembled WGS sequence"/>
</dbReference>
<evidence type="ECO:0000313" key="6">
    <source>
        <dbReference type="EMBL" id="KAG2489585.1"/>
    </source>
</evidence>
<dbReference type="GO" id="GO:0003755">
    <property type="term" value="F:peptidyl-prolyl cis-trans isomerase activity"/>
    <property type="evidence" value="ECO:0007669"/>
    <property type="project" value="UniProtKB-KW"/>
</dbReference>
<dbReference type="InterPro" id="IPR002130">
    <property type="entry name" value="Cyclophilin-type_PPIase_dom"/>
</dbReference>
<keyword evidence="3" id="KW-0697">Rotamase</keyword>
<dbReference type="SUPFAM" id="SSF50891">
    <property type="entry name" value="Cyclophilin-like"/>
    <property type="match status" value="1"/>
</dbReference>
<evidence type="ECO:0000259" key="5">
    <source>
        <dbReference type="PROSITE" id="PS50072"/>
    </source>
</evidence>
<dbReference type="Pfam" id="PF21329">
    <property type="entry name" value="CYP38_PsbQ-like"/>
    <property type="match status" value="1"/>
</dbReference>
<evidence type="ECO:0000256" key="1">
    <source>
        <dbReference type="ARBA" id="ARBA00013194"/>
    </source>
</evidence>
<dbReference type="EMBL" id="JAEHOE010000071">
    <property type="protein sequence ID" value="KAG2489585.1"/>
    <property type="molecule type" value="Genomic_DNA"/>
</dbReference>
<dbReference type="AlphaFoldDB" id="A0A835XTT7"/>
<dbReference type="Gene3D" id="2.40.100.10">
    <property type="entry name" value="Cyclophilin-like"/>
    <property type="match status" value="1"/>
</dbReference>
<dbReference type="InterPro" id="IPR023222">
    <property type="entry name" value="PsbQ-like_dom_sf"/>
</dbReference>
<dbReference type="Gene3D" id="1.20.120.290">
    <property type="entry name" value="Oxygen-evolving enhancer protein 3 (PsbQ), four-helix up-down bundle"/>
    <property type="match status" value="1"/>
</dbReference>
<accession>A0A835XTT7</accession>
<evidence type="ECO:0000256" key="3">
    <source>
        <dbReference type="ARBA" id="ARBA00023110"/>
    </source>
</evidence>
<dbReference type="SUPFAM" id="SSF101112">
    <property type="entry name" value="Oxygen-evolving enhancer protein 3"/>
    <property type="match status" value="1"/>
</dbReference>
<dbReference type="InterPro" id="IPR029000">
    <property type="entry name" value="Cyclophilin-like_dom_sf"/>
</dbReference>
<organism evidence="6 7">
    <name type="scientific">Edaphochlamys debaryana</name>
    <dbReference type="NCBI Taxonomy" id="47281"/>
    <lineage>
        <taxon>Eukaryota</taxon>
        <taxon>Viridiplantae</taxon>
        <taxon>Chlorophyta</taxon>
        <taxon>core chlorophytes</taxon>
        <taxon>Chlorophyceae</taxon>
        <taxon>CS clade</taxon>
        <taxon>Chlamydomonadales</taxon>
        <taxon>Chlamydomonadales incertae sedis</taxon>
        <taxon>Edaphochlamys</taxon>
    </lineage>
</organism>
<dbReference type="OrthoDB" id="1735926at2759"/>
<evidence type="ECO:0000256" key="4">
    <source>
        <dbReference type="ARBA" id="ARBA00023235"/>
    </source>
</evidence>
<keyword evidence="4" id="KW-0413">Isomerase</keyword>
<dbReference type="PROSITE" id="PS50072">
    <property type="entry name" value="CSA_PPIASE_2"/>
    <property type="match status" value="1"/>
</dbReference>
<dbReference type="EC" id="5.2.1.8" evidence="1"/>
<dbReference type="InterPro" id="IPR048563">
    <property type="entry name" value="CYP38_PsbQ-like"/>
</dbReference>
<dbReference type="Pfam" id="PF00160">
    <property type="entry name" value="Pro_isomerase"/>
    <property type="match status" value="1"/>
</dbReference>
<gene>
    <name evidence="6" type="ORF">HYH03_011866</name>
</gene>
<dbReference type="CDD" id="cd01924">
    <property type="entry name" value="cyclophilin_TLP40_like"/>
    <property type="match status" value="1"/>
</dbReference>
<dbReference type="InterPro" id="IPR044665">
    <property type="entry name" value="E_coli_cyclophilin_A-like"/>
</dbReference>
<sequence length="427" mass="46686">MPALAQLSARGSVARTSAQVPARPQRATVACRAASQKNSSYEEARNPLEKAAIGIATAAAVMMGTFSPLVLVPPPAEAILVASDPVKDAGAILRNALPINNKPIRQVQASLEDITGALKQPPAQALAQTSRDVRSAADVLSRQRDAIIKDFAPEKKAAAIEALEKLADTLTEFQAVVGAKDRAAVPIKQKEALAYLNTIEEAMVKGFPFEIPKEYQDRPLLLGRSTLEMKIRSPNTPEGPQTFVQKIVLDGYNAPVSAGQFLDLVLRGFYDNTEIQRADGFVVQFGDPEGPAEGFVDPKTNEIRRVPFEMRVQNDKEPIYDFTLEDLGRVNEQDLGRVNEQPVLPFNAYGTMAWARNEFENNSASSQVFFLLKESELTPTGSNLLDGRFAVFGYITENKDVLSEMRVGDKIEYIKVLDGKENLKNGP</sequence>
<comment type="caution">
    <text evidence="6">The sequence shown here is derived from an EMBL/GenBank/DDBJ whole genome shotgun (WGS) entry which is preliminary data.</text>
</comment>
<keyword evidence="2" id="KW-0793">Thylakoid</keyword>
<protein>
    <recommendedName>
        <fullName evidence="1">peptidylprolyl isomerase</fullName>
        <ecNumber evidence="1">5.2.1.8</ecNumber>
    </recommendedName>
</protein>
<keyword evidence="7" id="KW-1185">Reference proteome</keyword>
<feature type="domain" description="PPIase cyclophilin-type" evidence="5">
    <location>
        <begin position="247"/>
        <end position="427"/>
    </location>
</feature>